<dbReference type="EMBL" id="JAKMXF010000340">
    <property type="protein sequence ID" value="KAI6647613.1"/>
    <property type="molecule type" value="Genomic_DNA"/>
</dbReference>
<evidence type="ECO:0000313" key="4">
    <source>
        <dbReference type="Proteomes" id="UP001165289"/>
    </source>
</evidence>
<dbReference type="SMART" id="SM01272">
    <property type="entry name" value="LsmAD"/>
    <property type="match status" value="1"/>
</dbReference>
<feature type="compositionally biased region" description="Basic and acidic residues" evidence="1">
    <location>
        <begin position="204"/>
        <end position="214"/>
    </location>
</feature>
<protein>
    <submittedName>
        <fullName evidence="3">PAB1-binding protein 1</fullName>
    </submittedName>
</protein>
<evidence type="ECO:0000256" key="1">
    <source>
        <dbReference type="SAM" id="MobiDB-lite"/>
    </source>
</evidence>
<feature type="region of interest" description="Disordered" evidence="1">
    <location>
        <begin position="448"/>
        <end position="536"/>
    </location>
</feature>
<feature type="compositionally biased region" description="Acidic residues" evidence="1">
    <location>
        <begin position="123"/>
        <end position="134"/>
    </location>
</feature>
<feature type="region of interest" description="Disordered" evidence="1">
    <location>
        <begin position="192"/>
        <end position="220"/>
    </location>
</feature>
<keyword evidence="4" id="KW-1185">Reference proteome</keyword>
<reference evidence="3 4" key="1">
    <citation type="journal article" date="2023" name="BMC Biol.">
        <title>The compact genome of the sponge Oopsacas minuta (Hexactinellida) is lacking key metazoan core genes.</title>
        <authorList>
            <person name="Santini S."/>
            <person name="Schenkelaars Q."/>
            <person name="Jourda C."/>
            <person name="Duchesne M."/>
            <person name="Belahbib H."/>
            <person name="Rocher C."/>
            <person name="Selva M."/>
            <person name="Riesgo A."/>
            <person name="Vervoort M."/>
            <person name="Leys S.P."/>
            <person name="Kodjabachian L."/>
            <person name="Le Bivic A."/>
            <person name="Borchiellini C."/>
            <person name="Claverie J.M."/>
            <person name="Renard E."/>
        </authorList>
    </citation>
    <scope>NUCLEOTIDE SEQUENCE [LARGE SCALE GENOMIC DNA]</scope>
    <source>
        <strain evidence="3">SPO-2</strain>
    </source>
</reference>
<feature type="region of interest" description="Disordered" evidence="1">
    <location>
        <begin position="119"/>
        <end position="177"/>
    </location>
</feature>
<feature type="region of interest" description="Disordered" evidence="1">
    <location>
        <begin position="355"/>
        <end position="417"/>
    </location>
</feature>
<organism evidence="3 4">
    <name type="scientific">Oopsacas minuta</name>
    <dbReference type="NCBI Taxonomy" id="111878"/>
    <lineage>
        <taxon>Eukaryota</taxon>
        <taxon>Metazoa</taxon>
        <taxon>Porifera</taxon>
        <taxon>Hexactinellida</taxon>
        <taxon>Hexasterophora</taxon>
        <taxon>Lyssacinosida</taxon>
        <taxon>Leucopsacidae</taxon>
        <taxon>Oopsacas</taxon>
    </lineage>
</organism>
<evidence type="ECO:0000259" key="2">
    <source>
        <dbReference type="SMART" id="SM01272"/>
    </source>
</evidence>
<dbReference type="Proteomes" id="UP001165289">
    <property type="component" value="Unassembled WGS sequence"/>
</dbReference>
<sequence length="732" mass="82466">MTSEPSQTDNNESFPTDTEISSESATEERLPPRKLQKWSETTSNTESGKLASPVRIYMSLDEQSRSTNNEWTPQAMFEHHEKKYNFKSTYDELEYTTPLPVASDDQLLKATRMENEILREGQHDEEDYERSEEDLFSKVLRPGNKQNYYRGGSQKQKNRKEFDRKPDKKNIHPEALDLPEWRQTAFTKLKNNQSESTIQHVKQPKCEDKPEKFDTPVSEEISDNSIEVENQLNRTQFDVVDIAPSAGRNKTSIQKKKDAIEYIESHSREEIKQNFISFSHDLTPRISTIAKIPQESTNSNADLTSNSYHNLEIFLASKSVPNLESNSIKGEVTIENNNMTSSSIGVSEDWESETADKFALESASEQSSIQSQLTPIHTHTHSHDSQDSGVLDSEYPPSTESDNYNHTDNDLYKQGSSTLNPQAEEFRFDMSKLSDVILQDPAYIRSMRKGGSQKYAKQPNASMRGRGNSVVPSQRSGTGTSSAPPTFSKKPEIPSPGSGGKGKGYTESIVGPTGYSTQKRGNRKSGRYKSLKHQGYKPNYEMEQQLYTLPGSQFQVLANPNGVFYQPSGLMTHIQQSSKPGPIPQPLQMSTHHNTQIPNIQPLQAMQNPQLAMQQVSYPRFPLSSQMPEDPQSLIPPQGTQILIGPDGIPISLPPTQSDYQPYPQQSPHGYAQLQPTESPQQYILPQYIPGNSAPHQHGYIPMESQLNQVLYSQYPPQGIIQLQNNPKSNLY</sequence>
<feature type="region of interest" description="Disordered" evidence="1">
    <location>
        <begin position="1"/>
        <end position="54"/>
    </location>
</feature>
<feature type="compositionally biased region" description="Basic and acidic residues" evidence="1">
    <location>
        <begin position="159"/>
        <end position="175"/>
    </location>
</feature>
<proteinExistence type="predicted"/>
<dbReference type="InterPro" id="IPR009604">
    <property type="entry name" value="LsmAD_domain"/>
</dbReference>
<name>A0AAV7JFQ1_9METZ</name>
<feature type="compositionally biased region" description="Polar residues" evidence="1">
    <location>
        <begin position="1"/>
        <end position="24"/>
    </location>
</feature>
<feature type="domain" description="LsmAD" evidence="2">
    <location>
        <begin position="84"/>
        <end position="142"/>
    </location>
</feature>
<accession>A0AAV7JFQ1</accession>
<dbReference type="AlphaFoldDB" id="A0AAV7JFQ1"/>
<feature type="compositionally biased region" description="Low complexity" evidence="1">
    <location>
        <begin position="360"/>
        <end position="373"/>
    </location>
</feature>
<feature type="compositionally biased region" description="Basic residues" evidence="1">
    <location>
        <begin position="520"/>
        <end position="535"/>
    </location>
</feature>
<feature type="compositionally biased region" description="Polar residues" evidence="1">
    <location>
        <begin position="38"/>
        <end position="47"/>
    </location>
</feature>
<evidence type="ECO:0000313" key="3">
    <source>
        <dbReference type="EMBL" id="KAI6647613.1"/>
    </source>
</evidence>
<feature type="compositionally biased region" description="Polar residues" evidence="1">
    <location>
        <begin position="470"/>
        <end position="485"/>
    </location>
</feature>
<comment type="caution">
    <text evidence="3">The sequence shown here is derived from an EMBL/GenBank/DDBJ whole genome shotgun (WGS) entry which is preliminary data.</text>
</comment>
<dbReference type="Pfam" id="PF06741">
    <property type="entry name" value="LsmAD"/>
    <property type="match status" value="1"/>
</dbReference>
<gene>
    <name evidence="3" type="ORF">LOD99_8687</name>
</gene>